<keyword evidence="3" id="KW-1185">Reference proteome</keyword>
<sequence length="682" mass="75402">MNSGPQLGVLSSHTPPNSKTSTSPPHASTLDPRECIYETQSPIRSLDSVTQTALQSSAIQSSLHSSKPEVSAHNITLYRSNNELAAPIRLLVYEQRVLCSRPSHIKYSVHQNTPSFYLPHFDHPIPDSLQKSVLCPLKPGWGGGVQPYLSSPEILLIEQAPYKLESLLKKRSSPYPTLYRLILSHPVSPVSSHPYTQISLSVLTKTIISLSSPLAQQSQPNPFPNFSLLSTYHLPTRRFSPDHCDKGFLTSYLGTPRNNSPSRADISSLTSHWTNPHPLTRDQRRFLRPNPITRLLGYTPPAPNNMHHAKPRSHIIVELIGSSTRQDLRRYSSSRLSNREMPSSSSNARCVPTPPQDAQSLSTIDIPPQITCFMVIYTPATHVPLSNVSSGHIQEDLTPPPTTPLTVPPLLQTQSQPYPKEKADNNPRLVFLHQQAIPSCHPPRNSSHRQEPSGRPLTTPDHSALNLPDISASLHATGGDEVVSEERGYAHRGSAIPKRIPLDATATPAFSRPHPIELTEAISRVSMRISRPITVPPRHMYTPSRPSKINPQPAHRVYRKDLSYLPNMSNRRASPTSGTHTYPYSYINPQPFQQRDTHEMIACSVHWSRTQSLHPTTVKLGFISQLEPGSPPLNSPYFSTTTSLDDASFILITIGSICFNPSRVTSITPPSAIAPFLSASSS</sequence>
<feature type="compositionally biased region" description="Polar residues" evidence="1">
    <location>
        <begin position="257"/>
        <end position="274"/>
    </location>
</feature>
<accession>A0AAV2L763</accession>
<feature type="region of interest" description="Disordered" evidence="1">
    <location>
        <begin position="438"/>
        <end position="465"/>
    </location>
</feature>
<feature type="compositionally biased region" description="Low complexity" evidence="1">
    <location>
        <begin position="11"/>
        <end position="25"/>
    </location>
</feature>
<evidence type="ECO:0000256" key="1">
    <source>
        <dbReference type="SAM" id="MobiDB-lite"/>
    </source>
</evidence>
<feature type="region of interest" description="Disordered" evidence="1">
    <location>
        <begin position="331"/>
        <end position="361"/>
    </location>
</feature>
<dbReference type="EMBL" id="OZ035844">
    <property type="protein sequence ID" value="CAL1597764.1"/>
    <property type="molecule type" value="Genomic_DNA"/>
</dbReference>
<organism evidence="2 3">
    <name type="scientific">Knipowitschia caucasica</name>
    <name type="common">Caucasian dwarf goby</name>
    <name type="synonym">Pomatoschistus caucasicus</name>
    <dbReference type="NCBI Taxonomy" id="637954"/>
    <lineage>
        <taxon>Eukaryota</taxon>
        <taxon>Metazoa</taxon>
        <taxon>Chordata</taxon>
        <taxon>Craniata</taxon>
        <taxon>Vertebrata</taxon>
        <taxon>Euteleostomi</taxon>
        <taxon>Actinopterygii</taxon>
        <taxon>Neopterygii</taxon>
        <taxon>Teleostei</taxon>
        <taxon>Neoteleostei</taxon>
        <taxon>Acanthomorphata</taxon>
        <taxon>Gobiaria</taxon>
        <taxon>Gobiiformes</taxon>
        <taxon>Gobioidei</taxon>
        <taxon>Gobiidae</taxon>
        <taxon>Gobiinae</taxon>
        <taxon>Knipowitschia</taxon>
    </lineage>
</organism>
<name>A0AAV2L763_KNICA</name>
<reference evidence="2 3" key="1">
    <citation type="submission" date="2024-04" db="EMBL/GenBank/DDBJ databases">
        <authorList>
            <person name="Waldvogel A.-M."/>
            <person name="Schoenle A."/>
        </authorList>
    </citation>
    <scope>NUCLEOTIDE SEQUENCE [LARGE SCALE GENOMIC DNA]</scope>
</reference>
<gene>
    <name evidence="2" type="ORF">KC01_LOCUS26249</name>
</gene>
<feature type="region of interest" description="Disordered" evidence="1">
    <location>
        <begin position="1"/>
        <end position="31"/>
    </location>
</feature>
<dbReference type="Proteomes" id="UP001497482">
    <property type="component" value="Chromosome 22"/>
</dbReference>
<feature type="region of interest" description="Disordered" evidence="1">
    <location>
        <begin position="257"/>
        <end position="283"/>
    </location>
</feature>
<evidence type="ECO:0000313" key="2">
    <source>
        <dbReference type="EMBL" id="CAL1597764.1"/>
    </source>
</evidence>
<proteinExistence type="predicted"/>
<protein>
    <submittedName>
        <fullName evidence="2">Uncharacterized protein</fullName>
    </submittedName>
</protein>
<evidence type="ECO:0000313" key="3">
    <source>
        <dbReference type="Proteomes" id="UP001497482"/>
    </source>
</evidence>
<dbReference type="AlphaFoldDB" id="A0AAV2L763"/>